<keyword evidence="1" id="KW-0489">Methyltransferase</keyword>
<gene>
    <name evidence="4" type="ORF">K1I41_03580</name>
</gene>
<proteinExistence type="predicted"/>
<reference evidence="4 5" key="1">
    <citation type="submission" date="2021-07" db="EMBL/GenBank/DDBJ databases">
        <title>Flavobacterium WSW3-B6 sp.nov, isolated from seaweed.</title>
        <authorList>
            <person name="Muhammad N."/>
            <person name="Ho H."/>
            <person name="Lee Y.-J."/>
            <person name="Nguyen T."/>
            <person name="Ho J."/>
            <person name="Kim S.-G."/>
        </authorList>
    </citation>
    <scope>NUCLEOTIDE SEQUENCE [LARGE SCALE GENOMIC DNA]</scope>
    <source>
        <strain evidence="4 5">WSW3-B6</strain>
    </source>
</reference>
<evidence type="ECO:0000259" key="3">
    <source>
        <dbReference type="Pfam" id="PF10017"/>
    </source>
</evidence>
<sequence length="319" mass="36564">MDKATEIPVNSFAADVLKGLTDEKKHLSSKYFYDDNGSRIFMEIMKMPEYYPTGCEFEILSQQSGNILNELPFNERFNIVEFGSGDGVKTKQLLSTFMEKGADFTYVPIDISQEAIDALEKNITSVLPNIKMKPKTGDYFKVLETLSKDTTPNLFLFLGGNIGNYLRQDALGLLRKFNAGMKKGDMLLMGMDLKKNPHIIQKAYDDAQGITKAFNMNLLSRINNELDADIKLDQFDFYSNYSPKTGEVNSYLVSLKQQHFHSMVLDTTFHFEKDELIWTELSQKYSFEDIDILANEAGFTVTKNFMDCKYYFTDSLWVK</sequence>
<accession>A0ABX8VA22</accession>
<dbReference type="PIRSF" id="PIRSF018005">
    <property type="entry name" value="UCP018005"/>
    <property type="match status" value="1"/>
</dbReference>
<dbReference type="Pfam" id="PF10017">
    <property type="entry name" value="Methyltransf_33"/>
    <property type="match status" value="1"/>
</dbReference>
<protein>
    <submittedName>
        <fullName evidence="4">L-histidine N(Alpha)-methyltransferase</fullName>
    </submittedName>
</protein>
<dbReference type="Gene3D" id="3.40.50.150">
    <property type="entry name" value="Vaccinia Virus protein VP39"/>
    <property type="match status" value="1"/>
</dbReference>
<evidence type="ECO:0000256" key="1">
    <source>
        <dbReference type="ARBA" id="ARBA00022603"/>
    </source>
</evidence>
<dbReference type="EMBL" id="CP080429">
    <property type="protein sequence ID" value="QYJ68978.1"/>
    <property type="molecule type" value="Genomic_DNA"/>
</dbReference>
<dbReference type="InterPro" id="IPR029063">
    <property type="entry name" value="SAM-dependent_MTases_sf"/>
</dbReference>
<evidence type="ECO:0000256" key="2">
    <source>
        <dbReference type="ARBA" id="ARBA00022679"/>
    </source>
</evidence>
<organism evidence="4 5">
    <name type="scientific">Flavobacterium litorale</name>
    <dbReference type="NCBI Taxonomy" id="2856519"/>
    <lineage>
        <taxon>Bacteria</taxon>
        <taxon>Pseudomonadati</taxon>
        <taxon>Bacteroidota</taxon>
        <taxon>Flavobacteriia</taxon>
        <taxon>Flavobacteriales</taxon>
        <taxon>Flavobacteriaceae</taxon>
        <taxon>Flavobacterium</taxon>
    </lineage>
</organism>
<dbReference type="PANTHER" id="PTHR43397">
    <property type="entry name" value="ERGOTHIONEINE BIOSYNTHESIS PROTEIN 1"/>
    <property type="match status" value="1"/>
</dbReference>
<feature type="domain" description="Histidine-specific methyltransferase SAM-dependent" evidence="3">
    <location>
        <begin position="12"/>
        <end position="317"/>
    </location>
</feature>
<dbReference type="InterPro" id="IPR019257">
    <property type="entry name" value="MeTrfase_dom"/>
</dbReference>
<keyword evidence="5" id="KW-1185">Reference proteome</keyword>
<dbReference type="InterPro" id="IPR051128">
    <property type="entry name" value="EgtD_Methyltrsf_superfamily"/>
</dbReference>
<dbReference type="InterPro" id="IPR017804">
    <property type="entry name" value="MeTrfase_EgtD-like"/>
</dbReference>
<evidence type="ECO:0000313" key="4">
    <source>
        <dbReference type="EMBL" id="QYJ68978.1"/>
    </source>
</evidence>
<evidence type="ECO:0000313" key="5">
    <source>
        <dbReference type="Proteomes" id="UP000825381"/>
    </source>
</evidence>
<dbReference type="SUPFAM" id="SSF53335">
    <property type="entry name" value="S-adenosyl-L-methionine-dependent methyltransferases"/>
    <property type="match status" value="1"/>
</dbReference>
<dbReference type="Proteomes" id="UP000825381">
    <property type="component" value="Chromosome"/>
</dbReference>
<name>A0ABX8VA22_9FLAO</name>
<keyword evidence="2" id="KW-0808">Transferase</keyword>
<dbReference type="PANTHER" id="PTHR43397:SF1">
    <property type="entry name" value="ERGOTHIONEINE BIOSYNTHESIS PROTEIN 1"/>
    <property type="match status" value="1"/>
</dbReference>
<dbReference type="RefSeq" id="WP_220641316.1">
    <property type="nucleotide sequence ID" value="NZ_CP080429.1"/>
</dbReference>